<evidence type="ECO:0000313" key="5">
    <source>
        <dbReference type="Proteomes" id="UP001221898"/>
    </source>
</evidence>
<reference evidence="4" key="1">
    <citation type="journal article" date="2023" name="Science">
        <title>Genome structures resolve the early diversification of teleost fishes.</title>
        <authorList>
            <person name="Parey E."/>
            <person name="Louis A."/>
            <person name="Montfort J."/>
            <person name="Bouchez O."/>
            <person name="Roques C."/>
            <person name="Iampietro C."/>
            <person name="Lluch J."/>
            <person name="Castinel A."/>
            <person name="Donnadieu C."/>
            <person name="Desvignes T."/>
            <person name="Floi Bucao C."/>
            <person name="Jouanno E."/>
            <person name="Wen M."/>
            <person name="Mejri S."/>
            <person name="Dirks R."/>
            <person name="Jansen H."/>
            <person name="Henkel C."/>
            <person name="Chen W.J."/>
            <person name="Zahm M."/>
            <person name="Cabau C."/>
            <person name="Klopp C."/>
            <person name="Thompson A.W."/>
            <person name="Robinson-Rechavi M."/>
            <person name="Braasch I."/>
            <person name="Lecointre G."/>
            <person name="Bobe J."/>
            <person name="Postlethwait J.H."/>
            <person name="Berthelot C."/>
            <person name="Roest Crollius H."/>
            <person name="Guiguen Y."/>
        </authorList>
    </citation>
    <scope>NUCLEOTIDE SEQUENCE</scope>
    <source>
        <strain evidence="4">NC1722</strain>
    </source>
</reference>
<dbReference type="AlphaFoldDB" id="A0AAD7WIP9"/>
<evidence type="ECO:0000313" key="4">
    <source>
        <dbReference type="EMBL" id="KAJ8397484.1"/>
    </source>
</evidence>
<dbReference type="InterPro" id="IPR009057">
    <property type="entry name" value="Homeodomain-like_sf"/>
</dbReference>
<dbReference type="GO" id="GO:0005634">
    <property type="term" value="C:nucleus"/>
    <property type="evidence" value="ECO:0007669"/>
    <property type="project" value="TreeGrafter"/>
</dbReference>
<accession>A0AAD7WIP9</accession>
<evidence type="ECO:0000256" key="1">
    <source>
        <dbReference type="ARBA" id="ARBA00023125"/>
    </source>
</evidence>
<dbReference type="GO" id="GO:0043565">
    <property type="term" value="F:sequence-specific DNA binding"/>
    <property type="evidence" value="ECO:0007669"/>
    <property type="project" value="InterPro"/>
</dbReference>
<evidence type="ECO:0000259" key="3">
    <source>
        <dbReference type="PROSITE" id="PS51253"/>
    </source>
</evidence>
<keyword evidence="5" id="KW-1185">Reference proteome</keyword>
<dbReference type="InterPro" id="IPR018586">
    <property type="entry name" value="Brinker_DNA-bd"/>
</dbReference>
<dbReference type="InterPro" id="IPR006600">
    <property type="entry name" value="HTH_CenpB_DNA-bd_dom"/>
</dbReference>
<dbReference type="SUPFAM" id="SSF48295">
    <property type="entry name" value="TrpR-like"/>
    <property type="match status" value="1"/>
</dbReference>
<keyword evidence="1" id="KW-0238">DNA-binding</keyword>
<evidence type="ECO:0000256" key="2">
    <source>
        <dbReference type="SAM" id="Coils"/>
    </source>
</evidence>
<keyword evidence="2" id="KW-0175">Coiled coil</keyword>
<dbReference type="InterPro" id="IPR010921">
    <property type="entry name" value="Trp_repressor/repl_initiator"/>
</dbReference>
<dbReference type="Proteomes" id="UP001221898">
    <property type="component" value="Unassembled WGS sequence"/>
</dbReference>
<dbReference type="Pfam" id="PF03184">
    <property type="entry name" value="DDE_1"/>
    <property type="match status" value="1"/>
</dbReference>
<feature type="domain" description="HTH CENPB-type" evidence="3">
    <location>
        <begin position="62"/>
        <end position="136"/>
    </location>
</feature>
<dbReference type="PANTHER" id="PTHR19303">
    <property type="entry name" value="TRANSPOSON"/>
    <property type="match status" value="1"/>
</dbReference>
<dbReference type="PROSITE" id="PS51253">
    <property type="entry name" value="HTH_CENPB"/>
    <property type="match status" value="1"/>
</dbReference>
<dbReference type="Pfam" id="PF03221">
    <property type="entry name" value="HTH_Tnp_Tc5"/>
    <property type="match status" value="1"/>
</dbReference>
<dbReference type="Gene3D" id="1.10.10.60">
    <property type="entry name" value="Homeodomain-like"/>
    <property type="match status" value="2"/>
</dbReference>
<name>A0AAD7WIP9_9TELE</name>
<dbReference type="InterPro" id="IPR050863">
    <property type="entry name" value="CenT-Element_Derived"/>
</dbReference>
<protein>
    <recommendedName>
        <fullName evidence="3">HTH CENPB-type domain-containing protein</fullName>
    </recommendedName>
</protein>
<dbReference type="SMART" id="SM00674">
    <property type="entry name" value="CENPB"/>
    <property type="match status" value="1"/>
</dbReference>
<dbReference type="Pfam" id="PF09607">
    <property type="entry name" value="BrkDBD"/>
    <property type="match status" value="1"/>
</dbReference>
<feature type="coiled-coil region" evidence="2">
    <location>
        <begin position="413"/>
        <end position="442"/>
    </location>
</feature>
<gene>
    <name evidence="4" type="ORF">AAFF_G00437600</name>
</gene>
<sequence length="502" mass="57032">MAPNKKYDVKFKLEVIKYSEQNSAEATARHFGIDPKRVRQWLGQKEKLFNVPPSEHRQRARLQGGGRKKVSEELEFKLSQWVLTMRVKLFRVSRKMIKMKAKELYTTVSDHGGSDFRASSGWLDKFLLRNGFTGRRCSTVAQKDARHFTEKLVSYVHYVTQTVAKKQIAEDDIIAMGETAVWFDMVGSTKVDARSARSVPLKTTGHEKSYLTVVLAAKGDGTKLKPYVVFKRAARDVKAMQDINGALVASSTNGCMNDRLTVDWLQRVVGKFSFTPRMLVWDSYRCHISSATKEELKHDYNIVTAVIPDGCTNHIQAPNLMWSQPFNANLHESYDNWMAGDADKEYTAGGNVRPPLRHLLVDWVLSAWGKLDGELVKRSFKVCGLTVAPDGSEDHLIHCFKEGEPCSSGRELLSQARQQSLKLETTREMEEDEEELERNELVVDDDNSSLHDRLSTLHPALSLEDGCLLNQISNQNLLHSESFKWMSCHHHQEEKFRAVCGV</sequence>
<dbReference type="SUPFAM" id="SSF46689">
    <property type="entry name" value="Homeodomain-like"/>
    <property type="match status" value="1"/>
</dbReference>
<proteinExistence type="predicted"/>
<comment type="caution">
    <text evidence="4">The sequence shown here is derived from an EMBL/GenBank/DDBJ whole genome shotgun (WGS) entry which is preliminary data.</text>
</comment>
<dbReference type="InterPro" id="IPR004875">
    <property type="entry name" value="DDE_SF_endonuclease_dom"/>
</dbReference>
<dbReference type="EMBL" id="JAINUG010000097">
    <property type="protein sequence ID" value="KAJ8397484.1"/>
    <property type="molecule type" value="Genomic_DNA"/>
</dbReference>
<organism evidence="4 5">
    <name type="scientific">Aldrovandia affinis</name>
    <dbReference type="NCBI Taxonomy" id="143900"/>
    <lineage>
        <taxon>Eukaryota</taxon>
        <taxon>Metazoa</taxon>
        <taxon>Chordata</taxon>
        <taxon>Craniata</taxon>
        <taxon>Vertebrata</taxon>
        <taxon>Euteleostomi</taxon>
        <taxon>Actinopterygii</taxon>
        <taxon>Neopterygii</taxon>
        <taxon>Teleostei</taxon>
        <taxon>Notacanthiformes</taxon>
        <taxon>Halosauridae</taxon>
        <taxon>Aldrovandia</taxon>
    </lineage>
</organism>